<reference evidence="1 2" key="1">
    <citation type="submission" date="2010-01" db="EMBL/GenBank/DDBJ databases">
        <authorList>
            <person name="Weinstock G."/>
            <person name="Sodergren E."/>
            <person name="Clifton S."/>
            <person name="Fulton L."/>
            <person name="Fulton B."/>
            <person name="Courtney L."/>
            <person name="Fronick C."/>
            <person name="Harrison M."/>
            <person name="Strong C."/>
            <person name="Farmer C."/>
            <person name="Delahaunty K."/>
            <person name="Markovic C."/>
            <person name="Hall O."/>
            <person name="Minx P."/>
            <person name="Tomlinson C."/>
            <person name="Mitreva M."/>
            <person name="Nelson J."/>
            <person name="Hou S."/>
            <person name="Wollam A."/>
            <person name="Pepin K.H."/>
            <person name="Johnson M."/>
            <person name="Bhonagiri V."/>
            <person name="Nash W.E."/>
            <person name="Warren W."/>
            <person name="Chinwalla A."/>
            <person name="Mardis E.R."/>
            <person name="Wilson R.K."/>
        </authorList>
    </citation>
    <scope>NUCLEOTIDE SEQUENCE [LARGE SCALE GENOMIC DNA]</scope>
    <source>
        <strain evidence="1 2">DSM 13479</strain>
    </source>
</reference>
<evidence type="ECO:0000313" key="2">
    <source>
        <dbReference type="Proteomes" id="UP000004968"/>
    </source>
</evidence>
<dbReference type="HOGENOM" id="CLU_1370678_0_0_9"/>
<comment type="caution">
    <text evidence="1">The sequence shown here is derived from an EMBL/GenBank/DDBJ whole genome shotgun (WGS) entry which is preliminary data.</text>
</comment>
<proteinExistence type="predicted"/>
<organism evidence="1 2">
    <name type="scientific">Hungatella hathewayi DSM 13479</name>
    <dbReference type="NCBI Taxonomy" id="566550"/>
    <lineage>
        <taxon>Bacteria</taxon>
        <taxon>Bacillati</taxon>
        <taxon>Bacillota</taxon>
        <taxon>Clostridia</taxon>
        <taxon>Lachnospirales</taxon>
        <taxon>Lachnospiraceae</taxon>
        <taxon>Hungatella</taxon>
    </lineage>
</organism>
<accession>D3AFX3</accession>
<dbReference type="Proteomes" id="UP000004968">
    <property type="component" value="Unassembled WGS sequence"/>
</dbReference>
<evidence type="ECO:0000313" key="1">
    <source>
        <dbReference type="EMBL" id="EFC99297.1"/>
    </source>
</evidence>
<protein>
    <submittedName>
        <fullName evidence="1">Uncharacterized protein</fullName>
    </submittedName>
</protein>
<name>D3AFX3_9FIRM</name>
<gene>
    <name evidence="1" type="ORF">CLOSTHATH_02509</name>
</gene>
<sequence>MSLQQSCKCLKHGRPLEGSIKEGGMAMKQNKHQLEHLPTLLVQQIRLQWYKDCRGGNAAAQRNQYPRAMRLPKDFFSYYPFGLPTHFASIIQRPDGFQIDRDCRRLMEWKPNGTMRLHPFELIQQEPGIHVRYRNDWHIGAIPERYTYDKTGQKQPLNELALDLIPGDYGRAVCNGRFRDWDTGVWYYVLDILNVMPLAEPTDALTSFTDREPNKIYTQIDRLW</sequence>
<dbReference type="AlphaFoldDB" id="D3AFX3"/>
<dbReference type="EMBL" id="ACIO01000197">
    <property type="protein sequence ID" value="EFC99297.1"/>
    <property type="molecule type" value="Genomic_DNA"/>
</dbReference>